<keyword evidence="2" id="KW-0540">Nuclease</keyword>
<organism evidence="2 3">
    <name type="scientific">Mediterraneibacter gnavus</name>
    <name type="common">Ruminococcus gnavus</name>
    <dbReference type="NCBI Taxonomy" id="33038"/>
    <lineage>
        <taxon>Bacteria</taxon>
        <taxon>Bacillati</taxon>
        <taxon>Bacillota</taxon>
        <taxon>Clostridia</taxon>
        <taxon>Lachnospirales</taxon>
        <taxon>Lachnospiraceae</taxon>
        <taxon>Mediterraneibacter</taxon>
    </lineage>
</organism>
<dbReference type="GO" id="GO:0004527">
    <property type="term" value="F:exonuclease activity"/>
    <property type="evidence" value="ECO:0007669"/>
    <property type="project" value="UniProtKB-KW"/>
</dbReference>
<reference evidence="2 3" key="1">
    <citation type="submission" date="2018-08" db="EMBL/GenBank/DDBJ databases">
        <title>A genome reference for cultivated species of the human gut microbiota.</title>
        <authorList>
            <person name="Zou Y."/>
            <person name="Xue W."/>
            <person name="Luo G."/>
        </authorList>
    </citation>
    <scope>NUCLEOTIDE SEQUENCE [LARGE SCALE GENOMIC DNA]</scope>
    <source>
        <strain evidence="2 3">AF19-16AC</strain>
    </source>
</reference>
<dbReference type="Gene3D" id="3.60.10.10">
    <property type="entry name" value="Endonuclease/exonuclease/phosphatase"/>
    <property type="match status" value="1"/>
</dbReference>
<protein>
    <submittedName>
        <fullName evidence="2">Endonuclease/exonuclease/phosphatase family protein</fullName>
    </submittedName>
</protein>
<evidence type="ECO:0000259" key="1">
    <source>
        <dbReference type="Pfam" id="PF03372"/>
    </source>
</evidence>
<dbReference type="RefSeq" id="WP_117636619.1">
    <property type="nucleotide sequence ID" value="NZ_JAJBLZ010000032.1"/>
</dbReference>
<comment type="caution">
    <text evidence="2">The sequence shown here is derived from an EMBL/GenBank/DDBJ whole genome shotgun (WGS) entry which is preliminary data.</text>
</comment>
<evidence type="ECO:0000313" key="3">
    <source>
        <dbReference type="Proteomes" id="UP000283834"/>
    </source>
</evidence>
<sequence>MKHNSKEWLKGLGLVFGALVLIVIGYVIYVFASYYRLEDMQRLTIAGKSSEKAKPETTYRITSGNIGFGAYSDDYSFFMDGGKESRARSEQAVIENVTSYADAVAELAPDFAFFQEVDIDGTRSYHIDQRPLLLSALQTENHPQVSAFAQNYDSPYLFYPILEPHGKNKAGMLTISNLEITESVRRSLPIESGFMKLLDLDRCYSVSRIPVENGKELILYNLHLSAYTSDPKTAEKQLQMLFEDMKKEYDAGNYIVAGGDFNKDLLGNSAEIFGHEELEDNWAKPISKELIPNFMQLVAPLDEENPVPSCRNADQPYSESNFVVTVDGFLVSDNVAVENALVLDTGFQWSDHNPVYMDFILLP</sequence>
<gene>
    <name evidence="2" type="ORF">DWX36_00015</name>
</gene>
<dbReference type="SUPFAM" id="SSF56219">
    <property type="entry name" value="DNase I-like"/>
    <property type="match status" value="1"/>
</dbReference>
<feature type="domain" description="Endonuclease/exonuclease/phosphatase" evidence="1">
    <location>
        <begin position="101"/>
        <end position="352"/>
    </location>
</feature>
<keyword evidence="2" id="KW-0378">Hydrolase</keyword>
<dbReference type="Proteomes" id="UP000283834">
    <property type="component" value="Unassembled WGS sequence"/>
</dbReference>
<proteinExistence type="predicted"/>
<dbReference type="Pfam" id="PF03372">
    <property type="entry name" value="Exo_endo_phos"/>
    <property type="match status" value="1"/>
</dbReference>
<dbReference type="EMBL" id="QRWQ01000001">
    <property type="protein sequence ID" value="RGT41661.1"/>
    <property type="molecule type" value="Genomic_DNA"/>
</dbReference>
<name>A0A3E4K4T3_MEDGN</name>
<evidence type="ECO:0000313" key="2">
    <source>
        <dbReference type="EMBL" id="RGT41661.1"/>
    </source>
</evidence>
<dbReference type="InterPro" id="IPR036691">
    <property type="entry name" value="Endo/exonu/phosph_ase_sf"/>
</dbReference>
<dbReference type="GO" id="GO:0004519">
    <property type="term" value="F:endonuclease activity"/>
    <property type="evidence" value="ECO:0007669"/>
    <property type="project" value="UniProtKB-KW"/>
</dbReference>
<keyword evidence="2" id="KW-0255">Endonuclease</keyword>
<dbReference type="InterPro" id="IPR005135">
    <property type="entry name" value="Endo/exonuclease/phosphatase"/>
</dbReference>
<keyword evidence="2" id="KW-0269">Exonuclease</keyword>
<accession>A0A3E4K4T3</accession>
<dbReference type="AlphaFoldDB" id="A0A3E4K4T3"/>